<dbReference type="GeneID" id="34567515"/>
<accession>A0A1G4AMC2</accession>
<organism evidence="2 3">
    <name type="scientific">Colletotrichum orchidophilum</name>
    <dbReference type="NCBI Taxonomy" id="1209926"/>
    <lineage>
        <taxon>Eukaryota</taxon>
        <taxon>Fungi</taxon>
        <taxon>Dikarya</taxon>
        <taxon>Ascomycota</taxon>
        <taxon>Pezizomycotina</taxon>
        <taxon>Sordariomycetes</taxon>
        <taxon>Hypocreomycetidae</taxon>
        <taxon>Glomerellales</taxon>
        <taxon>Glomerellaceae</taxon>
        <taxon>Colletotrichum</taxon>
    </lineage>
</organism>
<gene>
    <name evidence="2" type="ORF">CORC01_14394</name>
</gene>
<comment type="caution">
    <text evidence="2">The sequence shown here is derived from an EMBL/GenBank/DDBJ whole genome shotgun (WGS) entry which is preliminary data.</text>
</comment>
<feature type="chain" id="PRO_5009601907" evidence="1">
    <location>
        <begin position="26"/>
        <end position="169"/>
    </location>
</feature>
<dbReference type="EMBL" id="MJBS01000282">
    <property type="protein sequence ID" value="OHE90307.1"/>
    <property type="molecule type" value="Genomic_DNA"/>
</dbReference>
<evidence type="ECO:0000256" key="1">
    <source>
        <dbReference type="SAM" id="SignalP"/>
    </source>
</evidence>
<evidence type="ECO:0000313" key="2">
    <source>
        <dbReference type="EMBL" id="OHE90307.1"/>
    </source>
</evidence>
<keyword evidence="1" id="KW-0732">Signal</keyword>
<dbReference type="RefSeq" id="XP_022467484.1">
    <property type="nucleotide sequence ID" value="XM_022626005.1"/>
</dbReference>
<name>A0A1G4AMC2_9PEZI</name>
<dbReference type="Proteomes" id="UP000176998">
    <property type="component" value="Unassembled WGS sequence"/>
</dbReference>
<feature type="signal peptide" evidence="1">
    <location>
        <begin position="1"/>
        <end position="25"/>
    </location>
</feature>
<proteinExistence type="predicted"/>
<keyword evidence="3" id="KW-1185">Reference proteome</keyword>
<protein>
    <submittedName>
        <fullName evidence="2">Uncharacterized protein</fullName>
    </submittedName>
</protein>
<dbReference type="AlphaFoldDB" id="A0A1G4AMC2"/>
<evidence type="ECO:0000313" key="3">
    <source>
        <dbReference type="Proteomes" id="UP000176998"/>
    </source>
</evidence>
<sequence>MDESSSAISTMCCCFGFSLSSTACALVVIRLSPTVDTKVNLDREKDRRKRSKEKKTRTDALTLFHALDGDPRIADNPLGVRGEQTVQRGRGRLSTSSPTMSLGDLLVLAVIDTVEAWSSSSVPLLGVPGEDGGKPFLHGFPWSAKIIAEVYSGIDLLSGVLYIAVGLAL</sequence>
<reference evidence="2 3" key="1">
    <citation type="submission" date="2016-09" db="EMBL/GenBank/DDBJ databases">
        <authorList>
            <person name="Capua I."/>
            <person name="De Benedictis P."/>
            <person name="Joannis T."/>
            <person name="Lombin L.H."/>
            <person name="Cattoli G."/>
        </authorList>
    </citation>
    <scope>NUCLEOTIDE SEQUENCE [LARGE SCALE GENOMIC DNA]</scope>
    <source>
        <strain evidence="2 3">IMI 309357</strain>
    </source>
</reference>